<dbReference type="InterPro" id="IPR008503">
    <property type="entry name" value="Asp_endopeptidase"/>
</dbReference>
<evidence type="ECO:0000256" key="1">
    <source>
        <dbReference type="SAM" id="SignalP"/>
    </source>
</evidence>
<gene>
    <name evidence="3" type="ORF">FKV23_14035</name>
</gene>
<dbReference type="EMBL" id="CP041242">
    <property type="protein sequence ID" value="QDH71082.1"/>
    <property type="molecule type" value="Genomic_DNA"/>
</dbReference>
<evidence type="ECO:0000313" key="4">
    <source>
        <dbReference type="Proteomes" id="UP000317199"/>
    </source>
</evidence>
<evidence type="ECO:0000313" key="3">
    <source>
        <dbReference type="EMBL" id="QDH71082.1"/>
    </source>
</evidence>
<proteinExistence type="predicted"/>
<dbReference type="InterPro" id="IPR021109">
    <property type="entry name" value="Peptidase_aspartic_dom_sf"/>
</dbReference>
<feature type="domain" description="Retropepsin-like aspartic endopeptidase" evidence="2">
    <location>
        <begin position="37"/>
        <end position="169"/>
    </location>
</feature>
<name>A0A514BUN8_9GAMM</name>
<dbReference type="PANTHER" id="PTHR38037:SF2">
    <property type="entry name" value="ATP-DEPENDENT ZINC PROTEASE DOMAIN-CONTAINING PROTEIN-RELATED"/>
    <property type="match status" value="1"/>
</dbReference>
<accession>A0A514BUN8</accession>
<dbReference type="KEGG" id="lyj:FKV23_14035"/>
<keyword evidence="4" id="KW-1185">Reference proteome</keyword>
<dbReference type="AlphaFoldDB" id="A0A514BUN8"/>
<dbReference type="RefSeq" id="WP_141624414.1">
    <property type="nucleotide sequence ID" value="NZ_CP041242.1"/>
</dbReference>
<protein>
    <recommendedName>
        <fullName evidence="2">Retropepsin-like aspartic endopeptidase domain-containing protein</fullName>
    </recommendedName>
</protein>
<dbReference type="OrthoDB" id="8546610at2"/>
<dbReference type="PANTHER" id="PTHR38037">
    <property type="entry name" value="ZN_PROTEASE DOMAIN-CONTAINING PROTEIN"/>
    <property type="match status" value="1"/>
</dbReference>
<dbReference type="SUPFAM" id="SSF50630">
    <property type="entry name" value="Acid proteases"/>
    <property type="match status" value="1"/>
</dbReference>
<organism evidence="3 4">
    <name type="scientific">Marilutibacter alkalisoli</name>
    <dbReference type="NCBI Taxonomy" id="2591633"/>
    <lineage>
        <taxon>Bacteria</taxon>
        <taxon>Pseudomonadati</taxon>
        <taxon>Pseudomonadota</taxon>
        <taxon>Gammaproteobacteria</taxon>
        <taxon>Lysobacterales</taxon>
        <taxon>Lysobacteraceae</taxon>
        <taxon>Marilutibacter</taxon>
    </lineage>
</organism>
<evidence type="ECO:0000259" key="2">
    <source>
        <dbReference type="Pfam" id="PF05618"/>
    </source>
</evidence>
<dbReference type="Pfam" id="PF05618">
    <property type="entry name" value="Zn_protease"/>
    <property type="match status" value="1"/>
</dbReference>
<dbReference type="Proteomes" id="UP000317199">
    <property type="component" value="Chromosome"/>
</dbReference>
<reference evidence="3 4" key="1">
    <citation type="submission" date="2019-06" db="EMBL/GenBank/DDBJ databases">
        <title>Lysobacter alkalisoli sp. nov. isolated from saline-alkali soil.</title>
        <authorList>
            <person name="Sun J.-Q."/>
            <person name="Xu L."/>
        </authorList>
    </citation>
    <scope>NUCLEOTIDE SEQUENCE [LARGE SCALE GENOMIC DNA]</scope>
    <source>
        <strain evidence="3 4">SJ-36</strain>
    </source>
</reference>
<keyword evidence="1" id="KW-0732">Signal</keyword>
<dbReference type="Gene3D" id="2.40.70.10">
    <property type="entry name" value="Acid Proteases"/>
    <property type="match status" value="1"/>
</dbReference>
<sequence length="187" mass="20557">MTKTPITCLCLVASGLLAALPSPSDAASASAGRSKDILGWVEWVEVGQAPLQLKAKLDTGATTSSLTADEVEVFERDGKRHVRFVVRDPARDVDRTLEATLVRHVRIRRHGGEVQRRPVVSLEMCLGTVRRKEEFTLIDRSSFVYPVLVGRNFMKDHVIVDSGATFIQRPACESDKAEIADTGMRPA</sequence>
<feature type="chain" id="PRO_5022040150" description="Retropepsin-like aspartic endopeptidase domain-containing protein" evidence="1">
    <location>
        <begin position="27"/>
        <end position="187"/>
    </location>
</feature>
<feature type="signal peptide" evidence="1">
    <location>
        <begin position="1"/>
        <end position="26"/>
    </location>
</feature>